<sequence>MNITTQMTENEFNIELDKYTITKSSDEEILEQLQKLGQTMQEKTIVRENTGFLSRIQLDQPKPALTCQKLNSVLKDWNVTSSQLEKPINDLKQLQEALESIPKQSRELIAALLPKCKTADVWDVKLQISLPFAERYLNISHIQLIDEIHILEKAGLASYDYGFDNDDVFKLSIYPANVDWPAYTEIMEFARVESIPLSRIIVDLDSLFSINRNGRSEGTLRQEYPLFM</sequence>
<gene>
    <name evidence="1" type="ORF">E8L90_19580</name>
</gene>
<organism evidence="1 2">
    <name type="scientific">Brevibacillus antibioticus</name>
    <dbReference type="NCBI Taxonomy" id="2570228"/>
    <lineage>
        <taxon>Bacteria</taxon>
        <taxon>Bacillati</taxon>
        <taxon>Bacillota</taxon>
        <taxon>Bacilli</taxon>
        <taxon>Bacillales</taxon>
        <taxon>Paenibacillaceae</taxon>
        <taxon>Brevibacillus</taxon>
    </lineage>
</organism>
<evidence type="ECO:0000313" key="1">
    <source>
        <dbReference type="EMBL" id="TKI57480.1"/>
    </source>
</evidence>
<accession>A0A4U2Y9T2</accession>
<keyword evidence="2" id="KW-1185">Reference proteome</keyword>
<reference evidence="1 2" key="1">
    <citation type="submission" date="2019-04" db="EMBL/GenBank/DDBJ databases">
        <title>Whole genome sequencing of Brevibacillus sp. TGS2-1.</title>
        <authorList>
            <person name="Choi A."/>
        </authorList>
    </citation>
    <scope>NUCLEOTIDE SEQUENCE [LARGE SCALE GENOMIC DNA]</scope>
    <source>
        <strain evidence="1 2">TGS2-1</strain>
    </source>
</reference>
<dbReference type="AlphaFoldDB" id="A0A4U2Y9T2"/>
<comment type="caution">
    <text evidence="1">The sequence shown here is derived from an EMBL/GenBank/DDBJ whole genome shotgun (WGS) entry which is preliminary data.</text>
</comment>
<protein>
    <submittedName>
        <fullName evidence="1">Uncharacterized protein</fullName>
    </submittedName>
</protein>
<dbReference type="Proteomes" id="UP000307841">
    <property type="component" value="Unassembled WGS sequence"/>
</dbReference>
<evidence type="ECO:0000313" key="2">
    <source>
        <dbReference type="Proteomes" id="UP000307841"/>
    </source>
</evidence>
<dbReference type="EMBL" id="SZNK01000001">
    <property type="protein sequence ID" value="TKI57480.1"/>
    <property type="molecule type" value="Genomic_DNA"/>
</dbReference>
<proteinExistence type="predicted"/>
<name>A0A4U2Y9T2_9BACL</name>